<dbReference type="SUPFAM" id="SSF103473">
    <property type="entry name" value="MFS general substrate transporter"/>
    <property type="match status" value="1"/>
</dbReference>
<comment type="subcellular location">
    <subcellularLocation>
        <location evidence="1">Cell membrane</location>
        <topology evidence="1">Multi-pass membrane protein</topology>
    </subcellularLocation>
</comment>
<evidence type="ECO:0000256" key="1">
    <source>
        <dbReference type="ARBA" id="ARBA00004651"/>
    </source>
</evidence>
<dbReference type="FunFam" id="1.20.1720.10:FF:000004">
    <property type="entry name" value="EmrB/QacA family drug resistance transporter"/>
    <property type="match status" value="1"/>
</dbReference>
<name>A0A7C5U7V2_CALS0</name>
<sequence>MDLQGRRFLILGLLIGIFLAAIDSTVVAIAMPTIASSLRGLEIYSWTFTAYILTSTVTGPLWGRVSDIYGRKPVYILGLVVFLGGSLLCGIATDMVQLVLFRGIQGLGGGALLILTFTIIGEIFSLKERAKATGLTSSVWALASIVGPPLGGIIVDSVGWRWIFLINIPLGMFCILIALKNIGTTTRTDSKIDVVGSLFFLGGASSLLLFLTEFEILGASSSLLLLFSGAFLGMFVVNERRSDFPLIPFKLFREKALRVGFIGNLLAGFIFFGIIAYMPLYLQVVLSYSATASGILLLPLVVGWVAGANVASRIVIKSSIKWPALGSGLSLLTGTLLLSLLSYNELLLLVGFVFVGLGMGFTVSTFLIATQTLLPRTMLGVGTSLLSFLRLLGGAVSSAVLWIPIGSLVRLYNIESAAEIVLSETDKAAFTFGITLSIYLTAVAAALAMLIYLFTPDVKLSQSSGKSENR</sequence>
<feature type="transmembrane region" description="Helical" evidence="8">
    <location>
        <begin position="191"/>
        <end position="210"/>
    </location>
</feature>
<feature type="transmembrane region" description="Helical" evidence="8">
    <location>
        <begin position="132"/>
        <end position="154"/>
    </location>
</feature>
<dbReference type="Gene3D" id="1.20.1720.10">
    <property type="entry name" value="Multidrug resistance protein D"/>
    <property type="match status" value="1"/>
</dbReference>
<evidence type="ECO:0000313" key="10">
    <source>
        <dbReference type="EMBL" id="HHR40992.1"/>
    </source>
</evidence>
<dbReference type="PANTHER" id="PTHR23501:SF191">
    <property type="entry name" value="VACUOLAR BASIC AMINO ACID TRANSPORTER 4"/>
    <property type="match status" value="1"/>
</dbReference>
<dbReference type="EMBL" id="DRXS01000221">
    <property type="protein sequence ID" value="HHR40992.1"/>
    <property type="molecule type" value="Genomic_DNA"/>
</dbReference>
<comment type="caution">
    <text evidence="10">The sequence shown here is derived from an EMBL/GenBank/DDBJ whole genome shotgun (WGS) entry which is preliminary data.</text>
</comment>
<accession>A0A7C5U7V2</accession>
<evidence type="ECO:0000256" key="5">
    <source>
        <dbReference type="ARBA" id="ARBA00022989"/>
    </source>
</evidence>
<dbReference type="PRINTS" id="PR01036">
    <property type="entry name" value="TCRTETB"/>
</dbReference>
<evidence type="ECO:0000256" key="3">
    <source>
        <dbReference type="ARBA" id="ARBA00022475"/>
    </source>
</evidence>
<evidence type="ECO:0000256" key="4">
    <source>
        <dbReference type="ARBA" id="ARBA00022692"/>
    </source>
</evidence>
<feature type="transmembrane region" description="Helical" evidence="8">
    <location>
        <begin position="347"/>
        <end position="368"/>
    </location>
</feature>
<dbReference type="InterPro" id="IPR036259">
    <property type="entry name" value="MFS_trans_sf"/>
</dbReference>
<feature type="transmembrane region" description="Helical" evidence="8">
    <location>
        <begin position="74"/>
        <end position="93"/>
    </location>
</feature>
<feature type="transmembrane region" description="Helical" evidence="8">
    <location>
        <begin position="288"/>
        <end position="310"/>
    </location>
</feature>
<dbReference type="Pfam" id="PF07690">
    <property type="entry name" value="MFS_1"/>
    <property type="match status" value="1"/>
</dbReference>
<keyword evidence="6 8" id="KW-0472">Membrane</keyword>
<feature type="transmembrane region" description="Helical" evidence="8">
    <location>
        <begin position="429"/>
        <end position="454"/>
    </location>
</feature>
<evidence type="ECO:0000256" key="7">
    <source>
        <dbReference type="ARBA" id="ARBA00044273"/>
    </source>
</evidence>
<dbReference type="InterPro" id="IPR020846">
    <property type="entry name" value="MFS_dom"/>
</dbReference>
<dbReference type="AlphaFoldDB" id="A0A7C5U7V2"/>
<dbReference type="PANTHER" id="PTHR23501">
    <property type="entry name" value="MAJOR FACILITATOR SUPERFAMILY"/>
    <property type="match status" value="1"/>
</dbReference>
<evidence type="ECO:0000256" key="8">
    <source>
        <dbReference type="SAM" id="Phobius"/>
    </source>
</evidence>
<reference evidence="10" key="1">
    <citation type="journal article" date="2020" name="mSystems">
        <title>Genome- and Community-Level Interaction Insights into Carbon Utilization and Element Cycling Functions of Hydrothermarchaeota in Hydrothermal Sediment.</title>
        <authorList>
            <person name="Zhou Z."/>
            <person name="Liu Y."/>
            <person name="Xu W."/>
            <person name="Pan J."/>
            <person name="Luo Z.H."/>
            <person name="Li M."/>
        </authorList>
    </citation>
    <scope>NUCLEOTIDE SEQUENCE [LARGE SCALE GENOMIC DNA]</scope>
    <source>
        <strain evidence="10">SpSt-1084</strain>
    </source>
</reference>
<dbReference type="PROSITE" id="PS00217">
    <property type="entry name" value="SUGAR_TRANSPORT_2"/>
    <property type="match status" value="1"/>
</dbReference>
<feature type="transmembrane region" description="Helical" evidence="8">
    <location>
        <begin position="99"/>
        <end position="120"/>
    </location>
</feature>
<feature type="transmembrane region" description="Helical" evidence="8">
    <location>
        <begin position="259"/>
        <end position="282"/>
    </location>
</feature>
<feature type="transmembrane region" description="Helical" evidence="8">
    <location>
        <begin position="43"/>
        <end position="62"/>
    </location>
</feature>
<dbReference type="InterPro" id="IPR011701">
    <property type="entry name" value="MFS"/>
</dbReference>
<gene>
    <name evidence="10" type="ORF">ENM42_04085</name>
</gene>
<keyword evidence="5 8" id="KW-1133">Transmembrane helix</keyword>
<feature type="transmembrane region" description="Helical" evidence="8">
    <location>
        <begin position="160"/>
        <end position="179"/>
    </location>
</feature>
<organism evidence="10">
    <name type="scientific">Caldiarchaeum subterraneum</name>
    <dbReference type="NCBI Taxonomy" id="311458"/>
    <lineage>
        <taxon>Archaea</taxon>
        <taxon>Nitrososphaerota</taxon>
        <taxon>Candidatus Caldarchaeales</taxon>
        <taxon>Candidatus Caldarchaeaceae</taxon>
        <taxon>Candidatus Caldarchaeum</taxon>
    </lineage>
</organism>
<dbReference type="GO" id="GO:0005886">
    <property type="term" value="C:plasma membrane"/>
    <property type="evidence" value="ECO:0007669"/>
    <property type="project" value="UniProtKB-SubCell"/>
</dbReference>
<evidence type="ECO:0000256" key="6">
    <source>
        <dbReference type="ARBA" id="ARBA00023136"/>
    </source>
</evidence>
<feature type="domain" description="Major facilitator superfamily (MFS) profile" evidence="9">
    <location>
        <begin position="9"/>
        <end position="459"/>
    </location>
</feature>
<keyword evidence="3" id="KW-1003">Cell membrane</keyword>
<evidence type="ECO:0000256" key="2">
    <source>
        <dbReference type="ARBA" id="ARBA00022448"/>
    </source>
</evidence>
<dbReference type="Gene3D" id="1.20.1250.20">
    <property type="entry name" value="MFS general substrate transporter like domains"/>
    <property type="match status" value="1"/>
</dbReference>
<proteinExistence type="predicted"/>
<dbReference type="PROSITE" id="PS50850">
    <property type="entry name" value="MFS"/>
    <property type="match status" value="1"/>
</dbReference>
<feature type="transmembrane region" description="Helical" evidence="8">
    <location>
        <begin position="322"/>
        <end position="341"/>
    </location>
</feature>
<keyword evidence="2" id="KW-0813">Transport</keyword>
<feature type="transmembrane region" description="Helical" evidence="8">
    <location>
        <begin position="216"/>
        <end position="238"/>
    </location>
</feature>
<keyword evidence="4 8" id="KW-0812">Transmembrane</keyword>
<dbReference type="InterPro" id="IPR005829">
    <property type="entry name" value="Sugar_transporter_CS"/>
</dbReference>
<feature type="transmembrane region" description="Helical" evidence="8">
    <location>
        <begin position="388"/>
        <end position="409"/>
    </location>
</feature>
<evidence type="ECO:0000259" key="9">
    <source>
        <dbReference type="PROSITE" id="PS50850"/>
    </source>
</evidence>
<dbReference type="GO" id="GO:0022857">
    <property type="term" value="F:transmembrane transporter activity"/>
    <property type="evidence" value="ECO:0007669"/>
    <property type="project" value="InterPro"/>
</dbReference>
<protein>
    <recommendedName>
        <fullName evidence="7">MFS-type drug efflux transporter P55</fullName>
    </recommendedName>
</protein>
<feature type="transmembrane region" description="Helical" evidence="8">
    <location>
        <begin position="7"/>
        <end position="31"/>
    </location>
</feature>